<feature type="domain" description="Glycosyltransferase 2-like" evidence="3">
    <location>
        <begin position="30"/>
        <end position="192"/>
    </location>
</feature>
<dbReference type="Pfam" id="PF00535">
    <property type="entry name" value="Glycos_transf_2"/>
    <property type="match status" value="1"/>
</dbReference>
<dbReference type="InterPro" id="IPR001173">
    <property type="entry name" value="Glyco_trans_2-like"/>
</dbReference>
<accession>A0A371PAT2</accession>
<dbReference type="AlphaFoldDB" id="A0A371PAT2"/>
<protein>
    <submittedName>
        <fullName evidence="4">Glycosyltransferase family 2 protein</fullName>
    </submittedName>
</protein>
<comment type="caution">
    <text evidence="4">The sequence shown here is derived from an EMBL/GenBank/DDBJ whole genome shotgun (WGS) entry which is preliminary data.</text>
</comment>
<proteinExistence type="predicted"/>
<keyword evidence="1" id="KW-0328">Glycosyltransferase</keyword>
<evidence type="ECO:0000256" key="1">
    <source>
        <dbReference type="ARBA" id="ARBA00022676"/>
    </source>
</evidence>
<evidence type="ECO:0000313" key="4">
    <source>
        <dbReference type="EMBL" id="REK72560.1"/>
    </source>
</evidence>
<sequence>MTDTGRRSTARRALGAARRRWRNRDSPLLSVVVPVYNAADLIEESLQSVLDQQYRNIEIVVVDDGSTDDSLAVVRAFAERHPEVTVLSQPNGGVGVARRTGTEAATGEYLTYVDSDDTVTRTGIQVAMDGLRRSGSDVAVMPYQRREGDVVRPPAPWIRAVHARPAEAVTLAERPDVLVSAIPGGKIFRRAFWDEHGFVYPTVLLAGDQRVAAEAFLKARSLDITGVPAYTWRRMETSISQGHVTAAAVHARHDAMDAVLEILEPLPVARDERILQYLRYNIPNSLLKLERADDDYLDALVERVPTIVRAAPADRYVSEVPAQYRVLHTLLAAGDRDAVWRFVRAEGMQPEMHPSGSEPAGTTVYLPGWGVDAVDPAAYVLTDEQTAARALVRSVRAQGGDLVLDVAAWFPNVELADPSLTVKTDGDLVDVTPGAEPHVVNSRQGAQRRYVRSGWTVTLRGAARRAPRTLTVTLHDGDRTGTASASIPR</sequence>
<evidence type="ECO:0000259" key="3">
    <source>
        <dbReference type="Pfam" id="PF00535"/>
    </source>
</evidence>
<evidence type="ECO:0000313" key="5">
    <source>
        <dbReference type="Proteomes" id="UP000265581"/>
    </source>
</evidence>
<dbReference type="SUPFAM" id="SSF53448">
    <property type="entry name" value="Nucleotide-diphospho-sugar transferases"/>
    <property type="match status" value="1"/>
</dbReference>
<dbReference type="PANTHER" id="PTHR22916">
    <property type="entry name" value="GLYCOSYLTRANSFERASE"/>
    <property type="match status" value="1"/>
</dbReference>
<dbReference type="Gene3D" id="3.90.550.10">
    <property type="entry name" value="Spore Coat Polysaccharide Biosynthesis Protein SpsA, Chain A"/>
    <property type="match status" value="1"/>
</dbReference>
<evidence type="ECO:0000256" key="2">
    <source>
        <dbReference type="ARBA" id="ARBA00022679"/>
    </source>
</evidence>
<dbReference type="EMBL" id="QUBR01000001">
    <property type="protein sequence ID" value="REK72560.1"/>
    <property type="molecule type" value="Genomic_DNA"/>
</dbReference>
<gene>
    <name evidence="4" type="ORF">DX116_02795</name>
</gene>
<reference evidence="4 5" key="1">
    <citation type="submission" date="2018-08" db="EMBL/GenBank/DDBJ databases">
        <title>Aeromicrobium sp. M2KJ-4, whole genome shotgun sequence.</title>
        <authorList>
            <person name="Tuo L."/>
        </authorList>
    </citation>
    <scope>NUCLEOTIDE SEQUENCE [LARGE SCALE GENOMIC DNA]</scope>
    <source>
        <strain evidence="4 5">M2KJ-4</strain>
    </source>
</reference>
<dbReference type="PANTHER" id="PTHR22916:SF51">
    <property type="entry name" value="GLYCOSYLTRANSFERASE EPSH-RELATED"/>
    <property type="match status" value="1"/>
</dbReference>
<name>A0A371PAT2_9ACTN</name>
<dbReference type="OrthoDB" id="2676521at2"/>
<keyword evidence="2 4" id="KW-0808">Transferase</keyword>
<dbReference type="Proteomes" id="UP000265581">
    <property type="component" value="Unassembled WGS sequence"/>
</dbReference>
<keyword evidence="5" id="KW-1185">Reference proteome</keyword>
<dbReference type="CDD" id="cd00761">
    <property type="entry name" value="Glyco_tranf_GTA_type"/>
    <property type="match status" value="1"/>
</dbReference>
<dbReference type="RefSeq" id="WP_119702673.1">
    <property type="nucleotide sequence ID" value="NZ_JBHSOI010000001.1"/>
</dbReference>
<dbReference type="InterPro" id="IPR029044">
    <property type="entry name" value="Nucleotide-diphossugar_trans"/>
</dbReference>
<organism evidence="4 5">
    <name type="scientific">Aeromicrobium endophyticum</name>
    <dbReference type="NCBI Taxonomy" id="2292704"/>
    <lineage>
        <taxon>Bacteria</taxon>
        <taxon>Bacillati</taxon>
        <taxon>Actinomycetota</taxon>
        <taxon>Actinomycetes</taxon>
        <taxon>Propionibacteriales</taxon>
        <taxon>Nocardioidaceae</taxon>
        <taxon>Aeromicrobium</taxon>
    </lineage>
</organism>
<dbReference type="GO" id="GO:0016757">
    <property type="term" value="F:glycosyltransferase activity"/>
    <property type="evidence" value="ECO:0007669"/>
    <property type="project" value="UniProtKB-KW"/>
</dbReference>